<dbReference type="Pfam" id="PF20152">
    <property type="entry name" value="DUF6534"/>
    <property type="match status" value="1"/>
</dbReference>
<keyword evidence="2" id="KW-0472">Membrane</keyword>
<reference evidence="4" key="1">
    <citation type="submission" date="2014-09" db="EMBL/GenBank/DDBJ databases">
        <title>Genome sequence of the luminous mushroom Mycena chlorophos for searching fungal bioluminescence genes.</title>
        <authorList>
            <person name="Tanaka Y."/>
            <person name="Kasuga D."/>
            <person name="Oba Y."/>
            <person name="Hase S."/>
            <person name="Sato K."/>
            <person name="Oba Y."/>
            <person name="Sakakibara Y."/>
        </authorList>
    </citation>
    <scope>NUCLEOTIDE SEQUENCE</scope>
</reference>
<feature type="transmembrane region" description="Helical" evidence="2">
    <location>
        <begin position="126"/>
        <end position="145"/>
    </location>
</feature>
<organism evidence="4 5">
    <name type="scientific">Mycena chlorophos</name>
    <name type="common">Agaric fungus</name>
    <name type="synonym">Agaricus chlorophos</name>
    <dbReference type="NCBI Taxonomy" id="658473"/>
    <lineage>
        <taxon>Eukaryota</taxon>
        <taxon>Fungi</taxon>
        <taxon>Dikarya</taxon>
        <taxon>Basidiomycota</taxon>
        <taxon>Agaricomycotina</taxon>
        <taxon>Agaricomycetes</taxon>
        <taxon>Agaricomycetidae</taxon>
        <taxon>Agaricales</taxon>
        <taxon>Marasmiineae</taxon>
        <taxon>Mycenaceae</taxon>
        <taxon>Mycena</taxon>
    </lineage>
</organism>
<keyword evidence="2" id="KW-0812">Transmembrane</keyword>
<evidence type="ECO:0000313" key="5">
    <source>
        <dbReference type="Proteomes" id="UP000815677"/>
    </source>
</evidence>
<dbReference type="EMBL" id="DF846139">
    <property type="protein sequence ID" value="GAT50022.1"/>
    <property type="molecule type" value="Genomic_DNA"/>
</dbReference>
<evidence type="ECO:0000256" key="1">
    <source>
        <dbReference type="SAM" id="MobiDB-lite"/>
    </source>
</evidence>
<feature type="region of interest" description="Disordered" evidence="1">
    <location>
        <begin position="245"/>
        <end position="276"/>
    </location>
</feature>
<keyword evidence="2" id="KW-1133">Transmembrane helix</keyword>
<feature type="domain" description="DUF6534" evidence="3">
    <location>
        <begin position="130"/>
        <end position="187"/>
    </location>
</feature>
<protein>
    <recommendedName>
        <fullName evidence="3">DUF6534 domain-containing protein</fullName>
    </recommendedName>
</protein>
<feature type="compositionally biased region" description="Pro residues" evidence="1">
    <location>
        <begin position="253"/>
        <end position="270"/>
    </location>
</feature>
<dbReference type="Proteomes" id="UP000815677">
    <property type="component" value="Unassembled WGS sequence"/>
</dbReference>
<feature type="transmembrane region" description="Helical" evidence="2">
    <location>
        <begin position="165"/>
        <end position="187"/>
    </location>
</feature>
<feature type="transmembrane region" description="Helical" evidence="2">
    <location>
        <begin position="84"/>
        <end position="106"/>
    </location>
</feature>
<dbReference type="InterPro" id="IPR045339">
    <property type="entry name" value="DUF6534"/>
</dbReference>
<keyword evidence="5" id="KW-1185">Reference proteome</keyword>
<sequence length="276" mass="30387">MFMYYQTYKKDTVWIRYFVLYLFIAESINLLLEFGIVYQPLIVHYGDPQALIVSPLHAASIVMVSTPIQIFTAWRINVITGKKLFSALIILLALLSFGGGVGVGVFSGVRNEFAEFQSFRGVVSLWLISSAMCDVLIALILTFSLRSRKTGFTAVDGQINRIIRLTVQTGAITAIAALADLILFLAFPTITKVLVTLLDLPHQHVKRALPQEGRRRTTTRSEPAVQRLRKDSAAAAALLQLQLGQNPANGPAAPAPMMLPEPGPRRPMPSGPRTRT</sequence>
<dbReference type="PANTHER" id="PTHR40465">
    <property type="entry name" value="CHROMOSOME 1, WHOLE GENOME SHOTGUN SEQUENCE"/>
    <property type="match status" value="1"/>
</dbReference>
<gene>
    <name evidence="4" type="ORF">MCHLO_07305</name>
</gene>
<feature type="transmembrane region" description="Helical" evidence="2">
    <location>
        <begin position="12"/>
        <end position="32"/>
    </location>
</feature>
<evidence type="ECO:0000259" key="3">
    <source>
        <dbReference type="Pfam" id="PF20152"/>
    </source>
</evidence>
<name>A0ABQ0LG67_MYCCL</name>
<proteinExistence type="predicted"/>
<feature type="transmembrane region" description="Helical" evidence="2">
    <location>
        <begin position="52"/>
        <end position="72"/>
    </location>
</feature>
<accession>A0ABQ0LG67</accession>
<evidence type="ECO:0000313" key="4">
    <source>
        <dbReference type="EMBL" id="GAT50022.1"/>
    </source>
</evidence>
<evidence type="ECO:0000256" key="2">
    <source>
        <dbReference type="SAM" id="Phobius"/>
    </source>
</evidence>
<dbReference type="PANTHER" id="PTHR40465:SF1">
    <property type="entry name" value="DUF6534 DOMAIN-CONTAINING PROTEIN"/>
    <property type="match status" value="1"/>
</dbReference>